<feature type="region of interest" description="Disordered" evidence="1">
    <location>
        <begin position="197"/>
        <end position="267"/>
    </location>
</feature>
<feature type="compositionally biased region" description="Polar residues" evidence="1">
    <location>
        <begin position="340"/>
        <end position="355"/>
    </location>
</feature>
<proteinExistence type="predicted"/>
<sequence>MIFLADVSLLLSTATELSTLYVMLNDLPATAVVCALMQVRHLAGCRSKYTMEKEIDKKLESLRKYIPFVDYATHVDREKYKKFLDIKSWIIKKKRFPISDLMKIEQSFIAQYKNLFLEDLENTVEMEEDSEVTRINLKEALTDIETLDSNSSGKEKLFTRRLDISNENIEKYAAKQKVVRIKKKSLPLLSVTETISLDSSTSDDDSAPAISLGKGSEPKPPKGENINAAPDRKLLSPQGSALPNNTRKEQQEDIVVPANIKYGNNKTSENVSDAINRLADKSREGEVQTLWDEYKRNSESTNKVTDQAICDSQSSSGKSSETSSSLTNKISHSPELAKVNNETAQSTQPLTTTPANEEKQLPSLDPVYLDVF</sequence>
<accession>A0A1B0FA58</accession>
<evidence type="ECO:0000256" key="1">
    <source>
        <dbReference type="SAM" id="MobiDB-lite"/>
    </source>
</evidence>
<feature type="chain" id="PRO_5008407253" evidence="2">
    <location>
        <begin position="20"/>
        <end position="372"/>
    </location>
</feature>
<feature type="compositionally biased region" description="Low complexity" evidence="1">
    <location>
        <begin position="312"/>
        <end position="325"/>
    </location>
</feature>
<keyword evidence="4" id="KW-1185">Reference proteome</keyword>
<name>A0A1B0FA58_GLOMM</name>
<dbReference type="EMBL" id="CCAG010021692">
    <property type="status" value="NOT_ANNOTATED_CDS"/>
    <property type="molecule type" value="Genomic_DNA"/>
</dbReference>
<feature type="region of interest" description="Disordered" evidence="1">
    <location>
        <begin position="292"/>
        <end position="372"/>
    </location>
</feature>
<organism evidence="3 4">
    <name type="scientific">Glossina morsitans morsitans</name>
    <name type="common">Savannah tsetse fly</name>
    <dbReference type="NCBI Taxonomy" id="37546"/>
    <lineage>
        <taxon>Eukaryota</taxon>
        <taxon>Metazoa</taxon>
        <taxon>Ecdysozoa</taxon>
        <taxon>Arthropoda</taxon>
        <taxon>Hexapoda</taxon>
        <taxon>Insecta</taxon>
        <taxon>Pterygota</taxon>
        <taxon>Neoptera</taxon>
        <taxon>Endopterygota</taxon>
        <taxon>Diptera</taxon>
        <taxon>Brachycera</taxon>
        <taxon>Muscomorpha</taxon>
        <taxon>Hippoboscoidea</taxon>
        <taxon>Glossinidae</taxon>
        <taxon>Glossina</taxon>
    </lineage>
</organism>
<protein>
    <submittedName>
        <fullName evidence="3">Uncharacterized protein</fullName>
    </submittedName>
</protein>
<evidence type="ECO:0000313" key="3">
    <source>
        <dbReference type="EnsemblMetazoa" id="GMOY000397-PA"/>
    </source>
</evidence>
<dbReference type="EnsemblMetazoa" id="GMOY000397-RA">
    <property type="protein sequence ID" value="GMOY000397-PA"/>
    <property type="gene ID" value="GMOY000397"/>
</dbReference>
<reference evidence="3" key="1">
    <citation type="submission" date="2020-05" db="UniProtKB">
        <authorList>
            <consortium name="EnsemblMetazoa"/>
        </authorList>
    </citation>
    <scope>IDENTIFICATION</scope>
    <source>
        <strain evidence="3">Yale</strain>
    </source>
</reference>
<dbReference type="EMBL" id="CCAG010021693">
    <property type="status" value="NOT_ANNOTATED_CDS"/>
    <property type="molecule type" value="Genomic_DNA"/>
</dbReference>
<dbReference type="VEuPathDB" id="VectorBase:GMOY000397"/>
<feature type="signal peptide" evidence="2">
    <location>
        <begin position="1"/>
        <end position="19"/>
    </location>
</feature>
<evidence type="ECO:0000256" key="2">
    <source>
        <dbReference type="SAM" id="SignalP"/>
    </source>
</evidence>
<keyword evidence="2" id="KW-0732">Signal</keyword>
<evidence type="ECO:0000313" key="4">
    <source>
        <dbReference type="Proteomes" id="UP000092444"/>
    </source>
</evidence>
<dbReference type="Proteomes" id="UP000092444">
    <property type="component" value="Unassembled WGS sequence"/>
</dbReference>
<dbReference type="AlphaFoldDB" id="A0A1B0FA58"/>